<keyword evidence="2" id="KW-0051">Antiviral defense</keyword>
<proteinExistence type="predicted"/>
<dbReference type="InterPro" id="IPR054767">
    <property type="entry name" value="Cas10-Cmr2_palm2"/>
</dbReference>
<dbReference type="AlphaFoldDB" id="A0A1M6KPS1"/>
<keyword evidence="1" id="KW-0547">Nucleotide-binding</keyword>
<dbReference type="Gene3D" id="3.30.70.270">
    <property type="match status" value="1"/>
</dbReference>
<dbReference type="GO" id="GO:0051607">
    <property type="term" value="P:defense response to virus"/>
    <property type="evidence" value="ECO:0007669"/>
    <property type="project" value="UniProtKB-KW"/>
</dbReference>
<evidence type="ECO:0000313" key="4">
    <source>
        <dbReference type="EMBL" id="SHJ61003.1"/>
    </source>
</evidence>
<accession>A0A1M6KPS1</accession>
<dbReference type="RefSeq" id="WP_139280286.1">
    <property type="nucleotide sequence ID" value="NZ_FQZG01000062.1"/>
</dbReference>
<dbReference type="OrthoDB" id="3715807at2"/>
<dbReference type="EMBL" id="FQZG01000062">
    <property type="protein sequence ID" value="SHJ61003.1"/>
    <property type="molecule type" value="Genomic_DNA"/>
</dbReference>
<sequence length="491" mass="54036">MTTYLVIGAVRIQQWITRSPRLALTRGASLALTQRTSSQYLHGRFASPLRLSEAVPEIAGVVVLESDEDLDDSQVLNAMKVLGVELPGIEWTAWVAAAPSYIQAYRDTDGGQRGGRTYHLAPASRRLPMLVECEGCHEESATVKRLLPDGKSHSYGEDCEIRRGFHEEELKRLRAAYAAAGPDGNGATEATQFDHLAHVEPRPEKGERDPRLHVMGRRDADNHIALVAADGNRIGDFFKAVADVGDAAVHTRLSKALDDATRKACVEARQKTERHMTKPQYYPDVIHYVGGDDVLASVAGRFAWIWAVALGEAFERGFQDEVERALAGVPAQQASAIRQTAKAASLGIGMVFTQVKEPFALAREFSGKAESLAKRAGQGKRSVIAWADTTVDDRVLGGHHIGLAEASMQLSEGHALSSLTSSARSTLTELLRKTPSHMQLDRIYEWASRTRNERIKDRLIRETDPDKGCVTLAADLDRARWWPAAHLEEIR</sequence>
<evidence type="ECO:0000313" key="5">
    <source>
        <dbReference type="Proteomes" id="UP000184512"/>
    </source>
</evidence>
<dbReference type="GO" id="GO:0000166">
    <property type="term" value="F:nucleotide binding"/>
    <property type="evidence" value="ECO:0007669"/>
    <property type="project" value="UniProtKB-KW"/>
</dbReference>
<dbReference type="InterPro" id="IPR043128">
    <property type="entry name" value="Rev_trsase/Diguanyl_cyclase"/>
</dbReference>
<evidence type="ECO:0000256" key="2">
    <source>
        <dbReference type="ARBA" id="ARBA00023118"/>
    </source>
</evidence>
<dbReference type="Pfam" id="PF22335">
    <property type="entry name" value="Cas10-Cmr2_palm2"/>
    <property type="match status" value="1"/>
</dbReference>
<evidence type="ECO:0000256" key="1">
    <source>
        <dbReference type="ARBA" id="ARBA00022741"/>
    </source>
</evidence>
<protein>
    <recommendedName>
        <fullName evidence="3">Cas10/Cmr2 second palm domain-containing protein</fullName>
    </recommendedName>
</protein>
<feature type="domain" description="Cas10/Cmr2 second palm" evidence="3">
    <location>
        <begin position="224"/>
        <end position="377"/>
    </location>
</feature>
<dbReference type="STRING" id="1123357.SAMN02745244_02880"/>
<keyword evidence="5" id="KW-1185">Reference proteome</keyword>
<dbReference type="Proteomes" id="UP000184512">
    <property type="component" value="Unassembled WGS sequence"/>
</dbReference>
<name>A0A1M6KPS1_9ACTN</name>
<evidence type="ECO:0000259" key="3">
    <source>
        <dbReference type="Pfam" id="PF22335"/>
    </source>
</evidence>
<reference evidence="4 5" key="1">
    <citation type="submission" date="2016-11" db="EMBL/GenBank/DDBJ databases">
        <authorList>
            <person name="Jaros S."/>
            <person name="Januszkiewicz K."/>
            <person name="Wedrychowicz H."/>
        </authorList>
    </citation>
    <scope>NUCLEOTIDE SEQUENCE [LARGE SCALE GENOMIC DNA]</scope>
    <source>
        <strain evidence="4 5">DSM 12906</strain>
    </source>
</reference>
<organism evidence="4 5">
    <name type="scientific">Tessaracoccus bendigoensis DSM 12906</name>
    <dbReference type="NCBI Taxonomy" id="1123357"/>
    <lineage>
        <taxon>Bacteria</taxon>
        <taxon>Bacillati</taxon>
        <taxon>Actinomycetota</taxon>
        <taxon>Actinomycetes</taxon>
        <taxon>Propionibacteriales</taxon>
        <taxon>Propionibacteriaceae</taxon>
        <taxon>Tessaracoccus</taxon>
    </lineage>
</organism>
<gene>
    <name evidence="4" type="ORF">SAMN02745244_02880</name>
</gene>